<accession>A0A3B0X5F6</accession>
<feature type="transmembrane region" description="Helical" evidence="2">
    <location>
        <begin position="35"/>
        <end position="52"/>
    </location>
</feature>
<protein>
    <submittedName>
        <fullName evidence="3">Uncharacterized protein</fullName>
    </submittedName>
</protein>
<name>A0A3B0X5F6_9ZZZZ</name>
<keyword evidence="2" id="KW-1133">Transmembrane helix</keyword>
<keyword evidence="2" id="KW-0472">Membrane</keyword>
<evidence type="ECO:0000256" key="1">
    <source>
        <dbReference type="SAM" id="MobiDB-lite"/>
    </source>
</evidence>
<keyword evidence="2" id="KW-0812">Transmembrane</keyword>
<feature type="non-terminal residue" evidence="3">
    <location>
        <position position="100"/>
    </location>
</feature>
<dbReference type="AlphaFoldDB" id="A0A3B0X5F6"/>
<gene>
    <name evidence="3" type="ORF">MNBD_GAMMA08-1471</name>
</gene>
<feature type="region of interest" description="Disordered" evidence="1">
    <location>
        <begin position="58"/>
        <end position="100"/>
    </location>
</feature>
<dbReference type="EMBL" id="UOFH01000026">
    <property type="protein sequence ID" value="VAW58682.1"/>
    <property type="molecule type" value="Genomic_DNA"/>
</dbReference>
<feature type="compositionally biased region" description="Basic and acidic residues" evidence="1">
    <location>
        <begin position="82"/>
        <end position="91"/>
    </location>
</feature>
<evidence type="ECO:0000256" key="2">
    <source>
        <dbReference type="SAM" id="Phobius"/>
    </source>
</evidence>
<sequence>MASVDKTSVRNEVSRVKADFKQLCDEGNVSGEVKMLMNSMFMIIELMLSIFLEKKTKKDNNNSSIPSSQTDKDETSLSQSDSKGKGKKENDSLASNTRTH</sequence>
<organism evidence="3">
    <name type="scientific">hydrothermal vent metagenome</name>
    <dbReference type="NCBI Taxonomy" id="652676"/>
    <lineage>
        <taxon>unclassified sequences</taxon>
        <taxon>metagenomes</taxon>
        <taxon>ecological metagenomes</taxon>
    </lineage>
</organism>
<evidence type="ECO:0000313" key="3">
    <source>
        <dbReference type="EMBL" id="VAW58682.1"/>
    </source>
</evidence>
<proteinExistence type="predicted"/>
<reference evidence="3" key="1">
    <citation type="submission" date="2018-06" db="EMBL/GenBank/DDBJ databases">
        <authorList>
            <person name="Zhirakovskaya E."/>
        </authorList>
    </citation>
    <scope>NUCLEOTIDE SEQUENCE</scope>
</reference>